<evidence type="ECO:0000259" key="10">
    <source>
        <dbReference type="Pfam" id="PF06144"/>
    </source>
</evidence>
<dbReference type="SUPFAM" id="SSF48019">
    <property type="entry name" value="post-AAA+ oligomerization domain-like"/>
    <property type="match status" value="1"/>
</dbReference>
<dbReference type="InterPro" id="IPR005790">
    <property type="entry name" value="DNA_polIII_delta"/>
</dbReference>
<dbReference type="RefSeq" id="WP_248210961.1">
    <property type="nucleotide sequence ID" value="NZ_JALNMH010000014.1"/>
</dbReference>
<evidence type="ECO:0000256" key="3">
    <source>
        <dbReference type="ARBA" id="ARBA00022679"/>
    </source>
</evidence>
<keyword evidence="6" id="KW-0239">DNA-directed DNA polymerase</keyword>
<evidence type="ECO:0000259" key="11">
    <source>
        <dbReference type="Pfam" id="PF21694"/>
    </source>
</evidence>
<dbReference type="EC" id="2.7.7.7" evidence="1 9"/>
<keyword evidence="3 12" id="KW-0808">Transferase</keyword>
<dbReference type="Pfam" id="PF06144">
    <property type="entry name" value="DNA_pol3_delta"/>
    <property type="match status" value="1"/>
</dbReference>
<dbReference type="GO" id="GO:0003887">
    <property type="term" value="F:DNA-directed DNA polymerase activity"/>
    <property type="evidence" value="ECO:0007669"/>
    <property type="project" value="UniProtKB-EC"/>
</dbReference>
<dbReference type="InterPro" id="IPR048466">
    <property type="entry name" value="DNA_pol3_delta-like_C"/>
</dbReference>
<evidence type="ECO:0000256" key="6">
    <source>
        <dbReference type="ARBA" id="ARBA00022932"/>
    </source>
</evidence>
<accession>A0ABT0GMD6</accession>
<sequence length="342" mass="36963">MPTGLAQLERQLEQGGALAPVYLLAGSEALLRLEAADAIRAAARSQGFSEREVFETDNRFDWGQLSAAASALSLFASRRLLDVRLPTGKPGKEGAQAISEYCSNPPPDLCLLISAEDWSKQHEGAWVRSVEKVGVFVPIWPLKPGELPNWVARRLKSRGVQAEPDAVAVLVERVEGNLLAAAQEVDKLALLAKGQRLDAAAMQSLVADSARFDVFGMTEAALRGDAPRALRMLRGLQGEGEAIVPLMNWVAGQVQLLNQLAEVEAAGGNVAAAMQAARVWDSRQPLYRKALSRLGLRGCQRLLAACAELDRASKGRSAHDPWLLIERVLAALSERRAQILLS</sequence>
<dbReference type="InterPro" id="IPR008921">
    <property type="entry name" value="DNA_pol3_clamp-load_cplx_C"/>
</dbReference>
<evidence type="ECO:0000313" key="13">
    <source>
        <dbReference type="Proteomes" id="UP001431449"/>
    </source>
</evidence>
<dbReference type="Proteomes" id="UP001431449">
    <property type="component" value="Unassembled WGS sequence"/>
</dbReference>
<reference evidence="12" key="1">
    <citation type="submission" date="2022-04" db="EMBL/GenBank/DDBJ databases">
        <title>Lysobacter sp. CAU 1642 isolated from sea sand.</title>
        <authorList>
            <person name="Kim W."/>
        </authorList>
    </citation>
    <scope>NUCLEOTIDE SEQUENCE</scope>
    <source>
        <strain evidence="12">CAU 1642</strain>
    </source>
</reference>
<dbReference type="InterPro" id="IPR027417">
    <property type="entry name" value="P-loop_NTPase"/>
</dbReference>
<comment type="similarity">
    <text evidence="7">Belongs to the DNA polymerase HolA subunit family.</text>
</comment>
<dbReference type="Gene3D" id="1.20.272.10">
    <property type="match status" value="1"/>
</dbReference>
<dbReference type="Pfam" id="PF21694">
    <property type="entry name" value="DNA_pol3_delta_C"/>
    <property type="match status" value="1"/>
</dbReference>
<keyword evidence="4 12" id="KW-0548">Nucleotidyltransferase</keyword>
<dbReference type="EMBL" id="JALNMH010000014">
    <property type="protein sequence ID" value="MCK7595182.1"/>
    <property type="molecule type" value="Genomic_DNA"/>
</dbReference>
<protein>
    <recommendedName>
        <fullName evidence="2 9">DNA polymerase III subunit delta</fullName>
        <ecNumber evidence="1 9">2.7.7.7</ecNumber>
    </recommendedName>
</protein>
<organism evidence="12 13">
    <name type="scientific">Pseudomarimonas salicorniae</name>
    <dbReference type="NCBI Taxonomy" id="2933270"/>
    <lineage>
        <taxon>Bacteria</taxon>
        <taxon>Pseudomonadati</taxon>
        <taxon>Pseudomonadota</taxon>
        <taxon>Gammaproteobacteria</taxon>
        <taxon>Lysobacterales</taxon>
        <taxon>Lysobacteraceae</taxon>
        <taxon>Pseudomarimonas</taxon>
    </lineage>
</organism>
<dbReference type="SUPFAM" id="SSF52540">
    <property type="entry name" value="P-loop containing nucleoside triphosphate hydrolases"/>
    <property type="match status" value="1"/>
</dbReference>
<comment type="catalytic activity">
    <reaction evidence="8">
        <text>DNA(n) + a 2'-deoxyribonucleoside 5'-triphosphate = DNA(n+1) + diphosphate</text>
        <dbReference type="Rhea" id="RHEA:22508"/>
        <dbReference type="Rhea" id="RHEA-COMP:17339"/>
        <dbReference type="Rhea" id="RHEA-COMP:17340"/>
        <dbReference type="ChEBI" id="CHEBI:33019"/>
        <dbReference type="ChEBI" id="CHEBI:61560"/>
        <dbReference type="ChEBI" id="CHEBI:173112"/>
        <dbReference type="EC" id="2.7.7.7"/>
    </reaction>
</comment>
<dbReference type="PANTHER" id="PTHR34388">
    <property type="entry name" value="DNA POLYMERASE III SUBUNIT DELTA"/>
    <property type="match status" value="1"/>
</dbReference>
<dbReference type="NCBIfam" id="TIGR01128">
    <property type="entry name" value="holA"/>
    <property type="match status" value="1"/>
</dbReference>
<dbReference type="InterPro" id="IPR010372">
    <property type="entry name" value="DNA_pol3_delta_N"/>
</dbReference>
<evidence type="ECO:0000256" key="5">
    <source>
        <dbReference type="ARBA" id="ARBA00022705"/>
    </source>
</evidence>
<evidence type="ECO:0000313" key="12">
    <source>
        <dbReference type="EMBL" id="MCK7595182.1"/>
    </source>
</evidence>
<comment type="caution">
    <text evidence="12">The sequence shown here is derived from an EMBL/GenBank/DDBJ whole genome shotgun (WGS) entry which is preliminary data.</text>
</comment>
<name>A0ABT0GMD6_9GAMM</name>
<dbReference type="Gene3D" id="1.10.8.60">
    <property type="match status" value="1"/>
</dbReference>
<dbReference type="Gene3D" id="3.40.50.300">
    <property type="entry name" value="P-loop containing nucleotide triphosphate hydrolases"/>
    <property type="match status" value="1"/>
</dbReference>
<keyword evidence="13" id="KW-1185">Reference proteome</keyword>
<evidence type="ECO:0000256" key="4">
    <source>
        <dbReference type="ARBA" id="ARBA00022695"/>
    </source>
</evidence>
<keyword evidence="5" id="KW-0235">DNA replication</keyword>
<dbReference type="PANTHER" id="PTHR34388:SF1">
    <property type="entry name" value="DNA POLYMERASE III SUBUNIT DELTA"/>
    <property type="match status" value="1"/>
</dbReference>
<gene>
    <name evidence="12" type="primary">holA</name>
    <name evidence="12" type="ORF">M0G41_16085</name>
</gene>
<evidence type="ECO:0000256" key="2">
    <source>
        <dbReference type="ARBA" id="ARBA00017703"/>
    </source>
</evidence>
<evidence type="ECO:0000256" key="8">
    <source>
        <dbReference type="ARBA" id="ARBA00049244"/>
    </source>
</evidence>
<evidence type="ECO:0000256" key="9">
    <source>
        <dbReference type="NCBIfam" id="TIGR01128"/>
    </source>
</evidence>
<proteinExistence type="inferred from homology"/>
<evidence type="ECO:0000256" key="1">
    <source>
        <dbReference type="ARBA" id="ARBA00012417"/>
    </source>
</evidence>
<feature type="domain" description="DNA polymerase III delta N-terminal" evidence="10">
    <location>
        <begin position="22"/>
        <end position="132"/>
    </location>
</feature>
<evidence type="ECO:0000256" key="7">
    <source>
        <dbReference type="ARBA" id="ARBA00034754"/>
    </source>
</evidence>
<feature type="domain" description="DNA polymerase III delta subunit-like C-terminal" evidence="11">
    <location>
        <begin position="213"/>
        <end position="328"/>
    </location>
</feature>
<dbReference type="CDD" id="cd18138">
    <property type="entry name" value="HLD_clamp_pol_III_delta"/>
    <property type="match status" value="1"/>
</dbReference>